<sequence length="45" mass="5137">MKLIIDFYLFTLFSCPVFVTALETVFLFCSCNHLLSSGFILSNKL</sequence>
<feature type="transmembrane region" description="Helical" evidence="1">
    <location>
        <begin position="7"/>
        <end position="28"/>
    </location>
</feature>
<keyword evidence="1" id="KW-0472">Membrane</keyword>
<organism evidence="2">
    <name type="scientific">Anguilla anguilla</name>
    <name type="common">European freshwater eel</name>
    <name type="synonym">Muraena anguilla</name>
    <dbReference type="NCBI Taxonomy" id="7936"/>
    <lineage>
        <taxon>Eukaryota</taxon>
        <taxon>Metazoa</taxon>
        <taxon>Chordata</taxon>
        <taxon>Craniata</taxon>
        <taxon>Vertebrata</taxon>
        <taxon>Euteleostomi</taxon>
        <taxon>Actinopterygii</taxon>
        <taxon>Neopterygii</taxon>
        <taxon>Teleostei</taxon>
        <taxon>Anguilliformes</taxon>
        <taxon>Anguillidae</taxon>
        <taxon>Anguilla</taxon>
    </lineage>
</organism>
<name>A0A0E9S9Q7_ANGAN</name>
<dbReference type="AlphaFoldDB" id="A0A0E9S9Q7"/>
<protein>
    <submittedName>
        <fullName evidence="2">Uncharacterized protein</fullName>
    </submittedName>
</protein>
<reference evidence="2" key="1">
    <citation type="submission" date="2014-11" db="EMBL/GenBank/DDBJ databases">
        <authorList>
            <person name="Amaro Gonzalez C."/>
        </authorList>
    </citation>
    <scope>NUCLEOTIDE SEQUENCE</scope>
</reference>
<keyword evidence="1" id="KW-1133">Transmembrane helix</keyword>
<evidence type="ECO:0000313" key="2">
    <source>
        <dbReference type="EMBL" id="JAH38011.1"/>
    </source>
</evidence>
<proteinExistence type="predicted"/>
<evidence type="ECO:0000256" key="1">
    <source>
        <dbReference type="SAM" id="Phobius"/>
    </source>
</evidence>
<accession>A0A0E9S9Q7</accession>
<reference evidence="2" key="2">
    <citation type="journal article" date="2015" name="Fish Shellfish Immunol.">
        <title>Early steps in the European eel (Anguilla anguilla)-Vibrio vulnificus interaction in the gills: Role of the RtxA13 toxin.</title>
        <authorList>
            <person name="Callol A."/>
            <person name="Pajuelo D."/>
            <person name="Ebbesson L."/>
            <person name="Teles M."/>
            <person name="MacKenzie S."/>
            <person name="Amaro C."/>
        </authorList>
    </citation>
    <scope>NUCLEOTIDE SEQUENCE</scope>
</reference>
<dbReference type="EMBL" id="GBXM01070566">
    <property type="protein sequence ID" value="JAH38011.1"/>
    <property type="molecule type" value="Transcribed_RNA"/>
</dbReference>
<keyword evidence="1" id="KW-0812">Transmembrane</keyword>